<feature type="compositionally biased region" description="Low complexity" evidence="1">
    <location>
        <begin position="15"/>
        <end position="25"/>
    </location>
</feature>
<dbReference type="AlphaFoldDB" id="A0A5M3MIX4"/>
<proteinExistence type="predicted"/>
<name>A0A5M3MIX4_CONPW</name>
<feature type="compositionally biased region" description="Low complexity" evidence="1">
    <location>
        <begin position="56"/>
        <end position="70"/>
    </location>
</feature>
<feature type="compositionally biased region" description="Basic and acidic residues" evidence="1">
    <location>
        <begin position="240"/>
        <end position="255"/>
    </location>
</feature>
<feature type="compositionally biased region" description="Low complexity" evidence="1">
    <location>
        <begin position="173"/>
        <end position="184"/>
    </location>
</feature>
<dbReference type="Proteomes" id="UP000053558">
    <property type="component" value="Unassembled WGS sequence"/>
</dbReference>
<organism evidence="2 3">
    <name type="scientific">Coniophora puteana (strain RWD-64-598)</name>
    <name type="common">Brown rot fungus</name>
    <dbReference type="NCBI Taxonomy" id="741705"/>
    <lineage>
        <taxon>Eukaryota</taxon>
        <taxon>Fungi</taxon>
        <taxon>Dikarya</taxon>
        <taxon>Basidiomycota</taxon>
        <taxon>Agaricomycotina</taxon>
        <taxon>Agaricomycetes</taxon>
        <taxon>Agaricomycetidae</taxon>
        <taxon>Boletales</taxon>
        <taxon>Coniophorineae</taxon>
        <taxon>Coniophoraceae</taxon>
        <taxon>Coniophora</taxon>
    </lineage>
</organism>
<dbReference type="EMBL" id="JH711582">
    <property type="protein sequence ID" value="EIW78595.1"/>
    <property type="molecule type" value="Genomic_DNA"/>
</dbReference>
<dbReference type="KEGG" id="cput:CONPUDRAFT_156570"/>
<feature type="compositionally biased region" description="Low complexity" evidence="1">
    <location>
        <begin position="87"/>
        <end position="110"/>
    </location>
</feature>
<keyword evidence="3" id="KW-1185">Reference proteome</keyword>
<accession>A0A5M3MIX4</accession>
<evidence type="ECO:0000256" key="1">
    <source>
        <dbReference type="SAM" id="MobiDB-lite"/>
    </source>
</evidence>
<comment type="caution">
    <text evidence="2">The sequence shown here is derived from an EMBL/GenBank/DDBJ whole genome shotgun (WGS) entry which is preliminary data.</text>
</comment>
<protein>
    <submittedName>
        <fullName evidence="2">Uncharacterized protein</fullName>
    </submittedName>
</protein>
<sequence>MLFPSLSRKGSSPSQAQAHTQTHTQPTPPIVVIPAPHGEQTGRKHKSRYTGSDTPSSAGHASSVHAASSQRAHEASLRASTNSRGTRPASAVPSHVASSHTSSRRSASAHKPASVGGGGISAQTYHASPSYAGSYTYSAQAPPVRSPTQAQNRNHPFRPLRAGSVSGQSYTSQPQPAAPARQPPYAYHHDDRTARWVGSQQLSAATSHHTAPSELGSAHGTQKTWAEHYPQRAQGAEEWVETKRRMTVRERRDGPDGPVYTSMTRTYERAEPRVVPIVARRK</sequence>
<dbReference type="RefSeq" id="XP_007771602.1">
    <property type="nucleotide sequence ID" value="XM_007773412.1"/>
</dbReference>
<feature type="compositionally biased region" description="Polar residues" evidence="1">
    <location>
        <begin position="121"/>
        <end position="139"/>
    </location>
</feature>
<evidence type="ECO:0000313" key="2">
    <source>
        <dbReference type="EMBL" id="EIW78595.1"/>
    </source>
</evidence>
<gene>
    <name evidence="2" type="ORF">CONPUDRAFT_156570</name>
</gene>
<evidence type="ECO:0000313" key="3">
    <source>
        <dbReference type="Proteomes" id="UP000053558"/>
    </source>
</evidence>
<dbReference type="GeneID" id="19203587"/>
<feature type="region of interest" description="Disordered" evidence="1">
    <location>
        <begin position="1"/>
        <end position="267"/>
    </location>
</feature>
<feature type="compositionally biased region" description="Polar residues" evidence="1">
    <location>
        <begin position="198"/>
        <end position="210"/>
    </location>
</feature>
<reference evidence="3" key="1">
    <citation type="journal article" date="2012" name="Science">
        <title>The Paleozoic origin of enzymatic lignin decomposition reconstructed from 31 fungal genomes.</title>
        <authorList>
            <person name="Floudas D."/>
            <person name="Binder M."/>
            <person name="Riley R."/>
            <person name="Barry K."/>
            <person name="Blanchette R.A."/>
            <person name="Henrissat B."/>
            <person name="Martinez A.T."/>
            <person name="Otillar R."/>
            <person name="Spatafora J.W."/>
            <person name="Yadav J.S."/>
            <person name="Aerts A."/>
            <person name="Benoit I."/>
            <person name="Boyd A."/>
            <person name="Carlson A."/>
            <person name="Copeland A."/>
            <person name="Coutinho P.M."/>
            <person name="de Vries R.P."/>
            <person name="Ferreira P."/>
            <person name="Findley K."/>
            <person name="Foster B."/>
            <person name="Gaskell J."/>
            <person name="Glotzer D."/>
            <person name="Gorecki P."/>
            <person name="Heitman J."/>
            <person name="Hesse C."/>
            <person name="Hori C."/>
            <person name="Igarashi K."/>
            <person name="Jurgens J.A."/>
            <person name="Kallen N."/>
            <person name="Kersten P."/>
            <person name="Kohler A."/>
            <person name="Kuees U."/>
            <person name="Kumar T.K.A."/>
            <person name="Kuo A."/>
            <person name="LaButti K."/>
            <person name="Larrondo L.F."/>
            <person name="Lindquist E."/>
            <person name="Ling A."/>
            <person name="Lombard V."/>
            <person name="Lucas S."/>
            <person name="Lundell T."/>
            <person name="Martin R."/>
            <person name="McLaughlin D.J."/>
            <person name="Morgenstern I."/>
            <person name="Morin E."/>
            <person name="Murat C."/>
            <person name="Nagy L.G."/>
            <person name="Nolan M."/>
            <person name="Ohm R.A."/>
            <person name="Patyshakuliyeva A."/>
            <person name="Rokas A."/>
            <person name="Ruiz-Duenas F.J."/>
            <person name="Sabat G."/>
            <person name="Salamov A."/>
            <person name="Samejima M."/>
            <person name="Schmutz J."/>
            <person name="Slot J.C."/>
            <person name="St John F."/>
            <person name="Stenlid J."/>
            <person name="Sun H."/>
            <person name="Sun S."/>
            <person name="Syed K."/>
            <person name="Tsang A."/>
            <person name="Wiebenga A."/>
            <person name="Young D."/>
            <person name="Pisabarro A."/>
            <person name="Eastwood D.C."/>
            <person name="Martin F."/>
            <person name="Cullen D."/>
            <person name="Grigoriev I.V."/>
            <person name="Hibbett D.S."/>
        </authorList>
    </citation>
    <scope>NUCLEOTIDE SEQUENCE [LARGE SCALE GENOMIC DNA]</scope>
    <source>
        <strain evidence="3">RWD-64-598 SS2</strain>
    </source>
</reference>